<accession>A0A0K2ZEU9</accession>
<dbReference type="Proteomes" id="UP000046187">
    <property type="component" value="Unassembled WGS sequence"/>
</dbReference>
<proteinExistence type="predicted"/>
<evidence type="ECO:0000313" key="2">
    <source>
        <dbReference type="Proteomes" id="UP000046187"/>
    </source>
</evidence>
<protein>
    <submittedName>
        <fullName evidence="1">Uncharacterized protein</fullName>
    </submittedName>
</protein>
<reference evidence="2" key="1">
    <citation type="submission" date="2015-07" db="EMBL/GenBank/DDBJ databases">
        <authorList>
            <person name="Wibberg D."/>
        </authorList>
    </citation>
    <scope>NUCLEOTIDE SEQUENCE [LARGE SCALE GENOMIC DNA]</scope>
</reference>
<evidence type="ECO:0000313" key="1">
    <source>
        <dbReference type="EMBL" id="CTP82654.1"/>
    </source>
</evidence>
<name>A0A0K2ZEU9_9XANT</name>
<gene>
    <name evidence="1" type="ORF">XTALMG727_0345</name>
</gene>
<keyword evidence="2" id="KW-1185">Reference proteome</keyword>
<dbReference type="EMBL" id="CXOI01000005">
    <property type="protein sequence ID" value="CTP82654.1"/>
    <property type="molecule type" value="Genomic_DNA"/>
</dbReference>
<sequence length="49" mass="5244">MVGLFFGTGDRGMIASTLHFGLLQEGLQPRCVTSKASGLKPLLQKKHCA</sequence>
<organism evidence="1 2">
    <name type="scientific">Xanthomonas graminis pv. arrhenatheri LMG 727</name>
    <dbReference type="NCBI Taxonomy" id="1195923"/>
    <lineage>
        <taxon>Bacteria</taxon>
        <taxon>Pseudomonadati</taxon>
        <taxon>Pseudomonadota</taxon>
        <taxon>Gammaproteobacteria</taxon>
        <taxon>Lysobacterales</taxon>
        <taxon>Lysobacteraceae</taxon>
        <taxon>Xanthomonas</taxon>
        <taxon>Xanthomonas translucens group</taxon>
        <taxon>Xanthomonas graminis</taxon>
    </lineage>
</organism>
<dbReference type="AlphaFoldDB" id="A0A0K2ZEU9"/>